<dbReference type="AlphaFoldDB" id="A0A7R7HW64"/>
<dbReference type="PROSITE" id="PS51257">
    <property type="entry name" value="PROKAR_LIPOPROTEIN"/>
    <property type="match status" value="1"/>
</dbReference>
<organism evidence="3 4">
    <name type="scientific">Actinocatenispora thailandica</name>
    <dbReference type="NCBI Taxonomy" id="227318"/>
    <lineage>
        <taxon>Bacteria</taxon>
        <taxon>Bacillati</taxon>
        <taxon>Actinomycetota</taxon>
        <taxon>Actinomycetes</taxon>
        <taxon>Micromonosporales</taxon>
        <taxon>Micromonosporaceae</taxon>
        <taxon>Actinocatenispora</taxon>
    </lineage>
</organism>
<feature type="region of interest" description="Disordered" evidence="1">
    <location>
        <begin position="25"/>
        <end position="63"/>
    </location>
</feature>
<sequence>MRATVALAALTTAAALVLTGCGGGSDQHAAAKASGSAKPSTSPSRSKPASPSPAPTVSGGPHSLLAVSEAPIDLSDAQQPPADAVVQYWTRYGTAVSTRDLKGSGLAEVVTGKTGVAGTGKLVDALAAKNQRYRGKLVVNVRSVGMGGDTATVDACIDQSRTRLTDDNGNKVDEPGKQNILPIAHTLVHEHGHWLVDRIQQGGFTC</sequence>
<accession>A0A7R7HW64</accession>
<evidence type="ECO:0000313" key="4">
    <source>
        <dbReference type="Proteomes" id="UP000611640"/>
    </source>
</evidence>
<gene>
    <name evidence="3" type="ORF">Athai_20660</name>
</gene>
<feature type="compositionally biased region" description="Low complexity" evidence="1">
    <location>
        <begin position="30"/>
        <end position="61"/>
    </location>
</feature>
<keyword evidence="4" id="KW-1185">Reference proteome</keyword>
<evidence type="ECO:0000256" key="1">
    <source>
        <dbReference type="SAM" id="MobiDB-lite"/>
    </source>
</evidence>
<evidence type="ECO:0000256" key="2">
    <source>
        <dbReference type="SAM" id="SignalP"/>
    </source>
</evidence>
<protein>
    <recommendedName>
        <fullName evidence="5">Lipoprotein</fullName>
    </recommendedName>
</protein>
<evidence type="ECO:0008006" key="5">
    <source>
        <dbReference type="Google" id="ProtNLM"/>
    </source>
</evidence>
<dbReference type="EMBL" id="AP023355">
    <property type="protein sequence ID" value="BCJ34563.1"/>
    <property type="molecule type" value="Genomic_DNA"/>
</dbReference>
<dbReference type="KEGG" id="atl:Athai_20660"/>
<feature type="chain" id="PRO_5039717436" description="Lipoprotein" evidence="2">
    <location>
        <begin position="18"/>
        <end position="206"/>
    </location>
</feature>
<keyword evidence="2" id="KW-0732">Signal</keyword>
<dbReference type="Proteomes" id="UP000611640">
    <property type="component" value="Chromosome"/>
</dbReference>
<feature type="signal peptide" evidence="2">
    <location>
        <begin position="1"/>
        <end position="17"/>
    </location>
</feature>
<proteinExistence type="predicted"/>
<reference evidence="3 4" key="1">
    <citation type="submission" date="2020-08" db="EMBL/GenBank/DDBJ databases">
        <title>Whole genome shotgun sequence of Actinocatenispora thailandica NBRC 105041.</title>
        <authorList>
            <person name="Komaki H."/>
            <person name="Tamura T."/>
        </authorList>
    </citation>
    <scope>NUCLEOTIDE SEQUENCE [LARGE SCALE GENOMIC DNA]</scope>
    <source>
        <strain evidence="3 4">NBRC 105041</strain>
    </source>
</reference>
<name>A0A7R7HW64_9ACTN</name>
<evidence type="ECO:0000313" key="3">
    <source>
        <dbReference type="EMBL" id="BCJ34563.1"/>
    </source>
</evidence>
<dbReference type="RefSeq" id="WP_203961278.1">
    <property type="nucleotide sequence ID" value="NZ_AP023355.1"/>
</dbReference>